<sequence>MARTEGLVRALAVARTVRFVRTLKSGRERALTAVLIVGRAVALTVGMHGGGLSVDLVVRVRTGPTVGP</sequence>
<dbReference type="AlphaFoldDB" id="A0A640S858"/>
<reference evidence="1 2" key="1">
    <citation type="submission" date="2019-12" db="EMBL/GenBank/DDBJ databases">
        <title>Whole genome shotgun sequence of Streptomyces caniferus NBRC 15389.</title>
        <authorList>
            <person name="Ichikawa N."/>
            <person name="Kimura A."/>
            <person name="Kitahashi Y."/>
            <person name="Komaki H."/>
            <person name="Tamura T."/>
        </authorList>
    </citation>
    <scope>NUCLEOTIDE SEQUENCE [LARGE SCALE GENOMIC DNA]</scope>
    <source>
        <strain evidence="1 2">NBRC 15389</strain>
    </source>
</reference>
<name>A0A640S858_9ACTN</name>
<comment type="caution">
    <text evidence="1">The sequence shown here is derived from an EMBL/GenBank/DDBJ whole genome shotgun (WGS) entry which is preliminary data.</text>
</comment>
<gene>
    <name evidence="1" type="ORF">Scani_30500</name>
</gene>
<evidence type="ECO:0000313" key="2">
    <source>
        <dbReference type="Proteomes" id="UP000435837"/>
    </source>
</evidence>
<dbReference type="EMBL" id="BLIN01000003">
    <property type="protein sequence ID" value="GFE06782.1"/>
    <property type="molecule type" value="Genomic_DNA"/>
</dbReference>
<proteinExistence type="predicted"/>
<organism evidence="1 2">
    <name type="scientific">Streptomyces caniferus</name>
    <dbReference type="NCBI Taxonomy" id="285557"/>
    <lineage>
        <taxon>Bacteria</taxon>
        <taxon>Bacillati</taxon>
        <taxon>Actinomycetota</taxon>
        <taxon>Actinomycetes</taxon>
        <taxon>Kitasatosporales</taxon>
        <taxon>Streptomycetaceae</taxon>
        <taxon>Streptomyces</taxon>
    </lineage>
</organism>
<protein>
    <submittedName>
        <fullName evidence="1">Uncharacterized protein</fullName>
    </submittedName>
</protein>
<dbReference type="Proteomes" id="UP000435837">
    <property type="component" value="Unassembled WGS sequence"/>
</dbReference>
<evidence type="ECO:0000313" key="1">
    <source>
        <dbReference type="EMBL" id="GFE06782.1"/>
    </source>
</evidence>
<accession>A0A640S858</accession>